<dbReference type="InterPro" id="IPR016064">
    <property type="entry name" value="NAD/diacylglycerol_kinase_sf"/>
</dbReference>
<dbReference type="GO" id="GO:0046512">
    <property type="term" value="P:sphingosine biosynthetic process"/>
    <property type="evidence" value="ECO:0007669"/>
    <property type="project" value="TreeGrafter"/>
</dbReference>
<dbReference type="OrthoDB" id="336240at2759"/>
<evidence type="ECO:0000313" key="3">
    <source>
        <dbReference type="Proteomes" id="UP000245884"/>
    </source>
</evidence>
<dbReference type="RefSeq" id="XP_025360729.1">
    <property type="nucleotide sequence ID" value="XM_025509707.1"/>
</dbReference>
<gene>
    <name evidence="2" type="ORF">BDZ90DRAFT_59117</name>
</gene>
<reference evidence="2 3" key="1">
    <citation type="journal article" date="2018" name="Mol. Biol. Evol.">
        <title>Broad Genomic Sampling Reveals a Smut Pathogenic Ancestry of the Fungal Clade Ustilaginomycotina.</title>
        <authorList>
            <person name="Kijpornyongpan T."/>
            <person name="Mondo S.J."/>
            <person name="Barry K."/>
            <person name="Sandor L."/>
            <person name="Lee J."/>
            <person name="Lipzen A."/>
            <person name="Pangilinan J."/>
            <person name="LaButti K."/>
            <person name="Hainaut M."/>
            <person name="Henrissat B."/>
            <person name="Grigoriev I.V."/>
            <person name="Spatafora J.W."/>
            <person name="Aime M.C."/>
        </authorList>
    </citation>
    <scope>NUCLEOTIDE SEQUENCE [LARGE SCALE GENOMIC DNA]</scope>
    <source>
        <strain evidence="2 3">MCA 5214</strain>
    </source>
</reference>
<dbReference type="Proteomes" id="UP000245884">
    <property type="component" value="Unassembled WGS sequence"/>
</dbReference>
<keyword evidence="3" id="KW-1185">Reference proteome</keyword>
<dbReference type="STRING" id="1569628.A0A316ULI0"/>
<accession>A0A316ULI0</accession>
<feature type="domain" description="DAGKc" evidence="1">
    <location>
        <begin position="1"/>
        <end position="120"/>
    </location>
</feature>
<dbReference type="SUPFAM" id="SSF111331">
    <property type="entry name" value="NAD kinase/diacylglycerol kinase-like"/>
    <property type="match status" value="1"/>
</dbReference>
<dbReference type="InterPro" id="IPR001206">
    <property type="entry name" value="Diacylglycerol_kinase_cat_dom"/>
</dbReference>
<dbReference type="Gene3D" id="3.40.50.10330">
    <property type="entry name" value="Probable inorganic polyphosphate/atp-NAD kinase, domain 1"/>
    <property type="match status" value="1"/>
</dbReference>
<dbReference type="Pfam" id="PF00781">
    <property type="entry name" value="DAGK_cat"/>
    <property type="match status" value="1"/>
</dbReference>
<dbReference type="GO" id="GO:0001727">
    <property type="term" value="F:lipid kinase activity"/>
    <property type="evidence" value="ECO:0007669"/>
    <property type="project" value="TreeGrafter"/>
</dbReference>
<dbReference type="InterPro" id="IPR050187">
    <property type="entry name" value="Lipid_Phosphate_FormReg"/>
</dbReference>
<dbReference type="PANTHER" id="PTHR12358:SF105">
    <property type="entry name" value="DAGKC DOMAIN-CONTAINING PROTEIN"/>
    <property type="match status" value="1"/>
</dbReference>
<organism evidence="2 3">
    <name type="scientific">Jaminaea rosea</name>
    <dbReference type="NCBI Taxonomy" id="1569628"/>
    <lineage>
        <taxon>Eukaryota</taxon>
        <taxon>Fungi</taxon>
        <taxon>Dikarya</taxon>
        <taxon>Basidiomycota</taxon>
        <taxon>Ustilaginomycotina</taxon>
        <taxon>Exobasidiomycetes</taxon>
        <taxon>Microstromatales</taxon>
        <taxon>Microstromatales incertae sedis</taxon>
        <taxon>Jaminaea</taxon>
    </lineage>
</organism>
<dbReference type="PROSITE" id="PS50146">
    <property type="entry name" value="DAGK"/>
    <property type="match status" value="1"/>
</dbReference>
<proteinExistence type="predicted"/>
<dbReference type="AlphaFoldDB" id="A0A316ULI0"/>
<name>A0A316ULI0_9BASI</name>
<evidence type="ECO:0000259" key="1">
    <source>
        <dbReference type="PROSITE" id="PS50146"/>
    </source>
</evidence>
<dbReference type="PANTHER" id="PTHR12358">
    <property type="entry name" value="SPHINGOSINE KINASE"/>
    <property type="match status" value="1"/>
</dbReference>
<dbReference type="GO" id="GO:0005737">
    <property type="term" value="C:cytoplasm"/>
    <property type="evidence" value="ECO:0007669"/>
    <property type="project" value="TreeGrafter"/>
</dbReference>
<dbReference type="GeneID" id="37031530"/>
<dbReference type="EMBL" id="KZ819673">
    <property type="protein sequence ID" value="PWN26117.1"/>
    <property type="molecule type" value="Genomic_DNA"/>
</dbReference>
<dbReference type="InterPro" id="IPR017438">
    <property type="entry name" value="ATP-NAD_kinase_N"/>
</dbReference>
<sequence length="443" mass="48971">MPRPPLYLVFNPAAGANVAQQLLHSHVEPLLKEKGVQVARRYETKGAGDDELIGQEIRRKVQASRGASAGIDVLLVGGDGTTHDVLQGLLASESHSARIRLILVPAGTANALYAAIYPPETSKRHRKDPHDKDSEHAWRLRSLRSYLRGEHDDDDEHTGAGANLYPLTIQRTMLFLPYAKGEIHTRTHIVTSHALHAAILHDSEALRSTHPGIERFKIASAQNAVRWVEGQLTLRERGEHGVQVFDSREKRFVPCVGKRVLSGPFWYMICPTVDRLEPSFVPAPFSSPSAKGQHDELARPPNALDLVLIRPLRDPIVQRHLRGDHARDAAPTAWDDETSRPAREAFAKARAAQLTAAMYAEGRHVYLRYPCGGDAADDEQLTEDGEGETVVEYYRCSGYEWCPAPASERAGLTCMDGTVVQAERTEVVVHGGRESAGRVSVWM</sequence>
<dbReference type="GO" id="GO:0016020">
    <property type="term" value="C:membrane"/>
    <property type="evidence" value="ECO:0007669"/>
    <property type="project" value="TreeGrafter"/>
</dbReference>
<protein>
    <recommendedName>
        <fullName evidence="1">DAGKc domain-containing protein</fullName>
    </recommendedName>
</protein>
<evidence type="ECO:0000313" key="2">
    <source>
        <dbReference type="EMBL" id="PWN26117.1"/>
    </source>
</evidence>